<reference evidence="2" key="2">
    <citation type="submission" date="2020-09" db="EMBL/GenBank/DDBJ databases">
        <authorList>
            <person name="Sun Q."/>
            <person name="Zhou Y."/>
        </authorList>
    </citation>
    <scope>NUCLEOTIDE SEQUENCE</scope>
    <source>
        <strain evidence="2">CGMCC 1.12919</strain>
    </source>
</reference>
<sequence>MKLLMVVVAVAVASPMGVAWAQSSKQAACREEAQRSVIPMRKGVCQMNPDTCRAHAKKVFDACMAR</sequence>
<evidence type="ECO:0008006" key="4">
    <source>
        <dbReference type="Google" id="ProtNLM"/>
    </source>
</evidence>
<dbReference type="Proteomes" id="UP000637002">
    <property type="component" value="Unassembled WGS sequence"/>
</dbReference>
<keyword evidence="1" id="KW-0732">Signal</keyword>
<evidence type="ECO:0000313" key="2">
    <source>
        <dbReference type="EMBL" id="GGC88597.1"/>
    </source>
</evidence>
<gene>
    <name evidence="2" type="ORF">GCM10010994_53130</name>
</gene>
<dbReference type="RefSeq" id="WP_188612213.1">
    <property type="nucleotide sequence ID" value="NZ_BMGG01000011.1"/>
</dbReference>
<feature type="chain" id="PRO_5037955433" description="DUF3551 domain-containing protein" evidence="1">
    <location>
        <begin position="22"/>
        <end position="66"/>
    </location>
</feature>
<accession>A0A916UUQ9</accession>
<name>A0A916UUQ9_9HYPH</name>
<organism evidence="2 3">
    <name type="scientific">Chelatococcus reniformis</name>
    <dbReference type="NCBI Taxonomy" id="1494448"/>
    <lineage>
        <taxon>Bacteria</taxon>
        <taxon>Pseudomonadati</taxon>
        <taxon>Pseudomonadota</taxon>
        <taxon>Alphaproteobacteria</taxon>
        <taxon>Hyphomicrobiales</taxon>
        <taxon>Chelatococcaceae</taxon>
        <taxon>Chelatococcus</taxon>
    </lineage>
</organism>
<reference evidence="2" key="1">
    <citation type="journal article" date="2014" name="Int. J. Syst. Evol. Microbiol.">
        <title>Complete genome sequence of Corynebacterium casei LMG S-19264T (=DSM 44701T), isolated from a smear-ripened cheese.</title>
        <authorList>
            <consortium name="US DOE Joint Genome Institute (JGI-PGF)"/>
            <person name="Walter F."/>
            <person name="Albersmeier A."/>
            <person name="Kalinowski J."/>
            <person name="Ruckert C."/>
        </authorList>
    </citation>
    <scope>NUCLEOTIDE SEQUENCE</scope>
    <source>
        <strain evidence="2">CGMCC 1.12919</strain>
    </source>
</reference>
<comment type="caution">
    <text evidence="2">The sequence shown here is derived from an EMBL/GenBank/DDBJ whole genome shotgun (WGS) entry which is preliminary data.</text>
</comment>
<evidence type="ECO:0000256" key="1">
    <source>
        <dbReference type="SAM" id="SignalP"/>
    </source>
</evidence>
<keyword evidence="3" id="KW-1185">Reference proteome</keyword>
<dbReference type="AlphaFoldDB" id="A0A916UUQ9"/>
<protein>
    <recommendedName>
        <fullName evidence="4">DUF3551 domain-containing protein</fullName>
    </recommendedName>
</protein>
<evidence type="ECO:0000313" key="3">
    <source>
        <dbReference type="Proteomes" id="UP000637002"/>
    </source>
</evidence>
<dbReference type="EMBL" id="BMGG01000011">
    <property type="protein sequence ID" value="GGC88597.1"/>
    <property type="molecule type" value="Genomic_DNA"/>
</dbReference>
<proteinExistence type="predicted"/>
<feature type="signal peptide" evidence="1">
    <location>
        <begin position="1"/>
        <end position="21"/>
    </location>
</feature>